<proteinExistence type="predicted"/>
<evidence type="ECO:0000259" key="9">
    <source>
        <dbReference type="PROSITE" id="PS50109"/>
    </source>
</evidence>
<comment type="subcellular location">
    <subcellularLocation>
        <location evidence="2">Membrane</location>
    </subcellularLocation>
</comment>
<feature type="transmembrane region" description="Helical" evidence="8">
    <location>
        <begin position="230"/>
        <end position="250"/>
    </location>
</feature>
<dbReference type="SUPFAM" id="SSF47384">
    <property type="entry name" value="Homodimeric domain of signal transducing histidine kinase"/>
    <property type="match status" value="1"/>
</dbReference>
<keyword evidence="4" id="KW-0597">Phosphoprotein</keyword>
<comment type="catalytic activity">
    <reaction evidence="1">
        <text>ATP + protein L-histidine = ADP + protein N-phospho-L-histidine.</text>
        <dbReference type="EC" id="2.7.13.3"/>
    </reaction>
</comment>
<dbReference type="Pfam" id="PF02518">
    <property type="entry name" value="HATPase_c"/>
    <property type="match status" value="1"/>
</dbReference>
<dbReference type="Proteomes" id="UP001477672">
    <property type="component" value="Unassembled WGS sequence"/>
</dbReference>
<reference evidence="10 11" key="1">
    <citation type="submission" date="2024-03" db="EMBL/GenBank/DDBJ databases">
        <title>Human intestinal bacterial collection.</title>
        <authorList>
            <person name="Pauvert C."/>
            <person name="Hitch T.C.A."/>
            <person name="Clavel T."/>
        </authorList>
    </citation>
    <scope>NUCLEOTIDE SEQUENCE [LARGE SCALE GENOMIC DNA]</scope>
    <source>
        <strain evidence="10 11">CLA-JM-H11</strain>
    </source>
</reference>
<feature type="transmembrane region" description="Helical" evidence="8">
    <location>
        <begin position="161"/>
        <end position="179"/>
    </location>
</feature>
<accession>A0ABV1GIF4</accession>
<dbReference type="CDD" id="cd00082">
    <property type="entry name" value="HisKA"/>
    <property type="match status" value="1"/>
</dbReference>
<feature type="domain" description="Histidine kinase" evidence="9">
    <location>
        <begin position="411"/>
        <end position="623"/>
    </location>
</feature>
<sequence>MKFLAFVLTALVALAGLGMTVRRIDLSDVYTTQPQFTDSTRYVNVVASALNDCAVVTQEGRVYGEIHYEYLIRAGEDVWTNSDRDLEQIARAGGDWVYRYTENELIVPDGTSEETRQMWYGISSWSNADDLILVMDEDYMQQMEEEYDRDYAFVQQWQQSFWFVMAAIGLLVVYLLAVAGRTGQDNELHLLFVDRWPTEILLGVEAILAVLLMMALLVTSDSLRGDQAYALMAIDLAIGLVGLALLLSLARKAKAGRLWADSILHHICRGIAWLCRGETWRVSGRVGRQAVSRILWTGMSCMTLCVLLCLFLYVFFGARLLILATALLLGMVCVAGMLYLLVMQARDGRALDALTDQVEAAASGQETRPTLPEESPLHKTSLQIARLDEGVKQSLASALKSERMKVELITNVSHDLKTPLTSIIGYLDLLEKQDLPAEAADYVKILRRKSERLSHTVNDLFTLSKATSGEETVILEPLDLVMAVHQTLADMGDAVEKAGIPVRPTLPESAWVFAENRRLYRVLQNILDNALRYSLQGTRIYLEVESRPDQVCLSLTNTAGYEMDFTEEEILQRFVRGDKSRTTEGSGLGLSIAESFMNSFGGRLKVSIRGDAFTVTLSFAAAPANPPDLQEKNA</sequence>
<dbReference type="PANTHER" id="PTHR45453">
    <property type="entry name" value="PHOSPHATE REGULON SENSOR PROTEIN PHOR"/>
    <property type="match status" value="1"/>
</dbReference>
<keyword evidence="5" id="KW-0808">Transferase</keyword>
<evidence type="ECO:0000256" key="8">
    <source>
        <dbReference type="SAM" id="Phobius"/>
    </source>
</evidence>
<dbReference type="InterPro" id="IPR036097">
    <property type="entry name" value="HisK_dim/P_sf"/>
</dbReference>
<dbReference type="InterPro" id="IPR003661">
    <property type="entry name" value="HisK_dim/P_dom"/>
</dbReference>
<dbReference type="SUPFAM" id="SSF55874">
    <property type="entry name" value="ATPase domain of HSP90 chaperone/DNA topoisomerase II/histidine kinase"/>
    <property type="match status" value="1"/>
</dbReference>
<feature type="transmembrane region" description="Helical" evidence="8">
    <location>
        <begin position="322"/>
        <end position="342"/>
    </location>
</feature>
<keyword evidence="8" id="KW-0812">Transmembrane</keyword>
<evidence type="ECO:0000256" key="6">
    <source>
        <dbReference type="ARBA" id="ARBA00022777"/>
    </source>
</evidence>
<keyword evidence="8" id="KW-1133">Transmembrane helix</keyword>
<keyword evidence="7" id="KW-0902">Two-component regulatory system</keyword>
<evidence type="ECO:0000256" key="1">
    <source>
        <dbReference type="ARBA" id="ARBA00000085"/>
    </source>
</evidence>
<evidence type="ECO:0000256" key="5">
    <source>
        <dbReference type="ARBA" id="ARBA00022679"/>
    </source>
</evidence>
<dbReference type="GO" id="GO:0016301">
    <property type="term" value="F:kinase activity"/>
    <property type="evidence" value="ECO:0007669"/>
    <property type="project" value="UniProtKB-KW"/>
</dbReference>
<keyword evidence="11" id="KW-1185">Reference proteome</keyword>
<organism evidence="10 11">
    <name type="scientific">Ruthenibacterium intestinale</name>
    <dbReference type="NCBI Taxonomy" id="3133163"/>
    <lineage>
        <taxon>Bacteria</taxon>
        <taxon>Bacillati</taxon>
        <taxon>Bacillota</taxon>
        <taxon>Clostridia</taxon>
        <taxon>Eubacteriales</taxon>
        <taxon>Oscillospiraceae</taxon>
        <taxon>Ruthenibacterium</taxon>
    </lineage>
</organism>
<dbReference type="Gene3D" id="3.30.565.10">
    <property type="entry name" value="Histidine kinase-like ATPase, C-terminal domain"/>
    <property type="match status" value="1"/>
</dbReference>
<evidence type="ECO:0000256" key="4">
    <source>
        <dbReference type="ARBA" id="ARBA00022553"/>
    </source>
</evidence>
<dbReference type="EC" id="2.7.13.3" evidence="3"/>
<dbReference type="InterPro" id="IPR005467">
    <property type="entry name" value="His_kinase_dom"/>
</dbReference>
<dbReference type="SMART" id="SM00387">
    <property type="entry name" value="HATPase_c"/>
    <property type="match status" value="1"/>
</dbReference>
<name>A0ABV1GIF4_9FIRM</name>
<feature type="transmembrane region" description="Helical" evidence="8">
    <location>
        <begin position="294"/>
        <end position="316"/>
    </location>
</feature>
<keyword evidence="6 10" id="KW-0418">Kinase</keyword>
<dbReference type="InterPro" id="IPR036890">
    <property type="entry name" value="HATPase_C_sf"/>
</dbReference>
<evidence type="ECO:0000256" key="7">
    <source>
        <dbReference type="ARBA" id="ARBA00023012"/>
    </source>
</evidence>
<feature type="transmembrane region" description="Helical" evidence="8">
    <location>
        <begin position="200"/>
        <end position="218"/>
    </location>
</feature>
<gene>
    <name evidence="10" type="ORF">WMO24_14190</name>
</gene>
<evidence type="ECO:0000313" key="10">
    <source>
        <dbReference type="EMBL" id="MEQ2521568.1"/>
    </source>
</evidence>
<evidence type="ECO:0000256" key="3">
    <source>
        <dbReference type="ARBA" id="ARBA00012438"/>
    </source>
</evidence>
<dbReference type="RefSeq" id="WP_349217024.1">
    <property type="nucleotide sequence ID" value="NZ_JBBMFA010000111.1"/>
</dbReference>
<dbReference type="EMBL" id="JBBMFA010000111">
    <property type="protein sequence ID" value="MEQ2521568.1"/>
    <property type="molecule type" value="Genomic_DNA"/>
</dbReference>
<dbReference type="Pfam" id="PF00512">
    <property type="entry name" value="HisKA"/>
    <property type="match status" value="1"/>
</dbReference>
<dbReference type="PANTHER" id="PTHR45453:SF1">
    <property type="entry name" value="PHOSPHATE REGULON SENSOR PROTEIN PHOR"/>
    <property type="match status" value="1"/>
</dbReference>
<dbReference type="InterPro" id="IPR050351">
    <property type="entry name" value="BphY/WalK/GraS-like"/>
</dbReference>
<evidence type="ECO:0000313" key="11">
    <source>
        <dbReference type="Proteomes" id="UP001477672"/>
    </source>
</evidence>
<evidence type="ECO:0000256" key="2">
    <source>
        <dbReference type="ARBA" id="ARBA00004370"/>
    </source>
</evidence>
<dbReference type="PROSITE" id="PS50109">
    <property type="entry name" value="HIS_KIN"/>
    <property type="match status" value="1"/>
</dbReference>
<keyword evidence="8" id="KW-0472">Membrane</keyword>
<dbReference type="SMART" id="SM00388">
    <property type="entry name" value="HisKA"/>
    <property type="match status" value="1"/>
</dbReference>
<dbReference type="Gene3D" id="1.10.287.130">
    <property type="match status" value="1"/>
</dbReference>
<protein>
    <recommendedName>
        <fullName evidence="3">histidine kinase</fullName>
        <ecNumber evidence="3">2.7.13.3</ecNumber>
    </recommendedName>
</protein>
<comment type="caution">
    <text evidence="10">The sequence shown here is derived from an EMBL/GenBank/DDBJ whole genome shotgun (WGS) entry which is preliminary data.</text>
</comment>
<dbReference type="InterPro" id="IPR003594">
    <property type="entry name" value="HATPase_dom"/>
</dbReference>